<organism evidence="2 3">
    <name type="scientific">Solea senegalensis</name>
    <name type="common">Senegalese sole</name>
    <dbReference type="NCBI Taxonomy" id="28829"/>
    <lineage>
        <taxon>Eukaryota</taxon>
        <taxon>Metazoa</taxon>
        <taxon>Chordata</taxon>
        <taxon>Craniata</taxon>
        <taxon>Vertebrata</taxon>
        <taxon>Euteleostomi</taxon>
        <taxon>Actinopterygii</taxon>
        <taxon>Neopterygii</taxon>
        <taxon>Teleostei</taxon>
        <taxon>Neoteleostei</taxon>
        <taxon>Acanthomorphata</taxon>
        <taxon>Carangaria</taxon>
        <taxon>Pleuronectiformes</taxon>
        <taxon>Pleuronectoidei</taxon>
        <taxon>Soleidae</taxon>
        <taxon>Solea</taxon>
    </lineage>
</organism>
<protein>
    <submittedName>
        <fullName evidence="2">Uncharacterized protein</fullName>
    </submittedName>
</protein>
<reference evidence="2 3" key="1">
    <citation type="journal article" date="2021" name="Sci. Rep.">
        <title>Chromosome anchoring in Senegalese sole (Solea senegalensis) reveals sex-associated markers and genome rearrangements in flatfish.</title>
        <authorList>
            <person name="Guerrero-Cozar I."/>
            <person name="Gomez-Garrido J."/>
            <person name="Berbel C."/>
            <person name="Martinez-Blanch J.F."/>
            <person name="Alioto T."/>
            <person name="Claros M.G."/>
            <person name="Gagnaire P.A."/>
            <person name="Manchado M."/>
        </authorList>
    </citation>
    <scope>NUCLEOTIDE SEQUENCE [LARGE SCALE GENOMIC DNA]</scope>
    <source>
        <strain evidence="2">Sse05_10M</strain>
    </source>
</reference>
<dbReference type="AlphaFoldDB" id="A0AAV6R9B8"/>
<name>A0AAV6R9B8_SOLSE</name>
<evidence type="ECO:0000256" key="1">
    <source>
        <dbReference type="SAM" id="MobiDB-lite"/>
    </source>
</evidence>
<dbReference type="EMBL" id="JAGKHQ010000012">
    <property type="protein sequence ID" value="KAG7502056.1"/>
    <property type="molecule type" value="Genomic_DNA"/>
</dbReference>
<accession>A0AAV6R9B8</accession>
<evidence type="ECO:0000313" key="3">
    <source>
        <dbReference type="Proteomes" id="UP000693946"/>
    </source>
</evidence>
<keyword evidence="3" id="KW-1185">Reference proteome</keyword>
<sequence length="59" mass="6452">MQEPPVPLLSARRAGGLTQTQPPHLSVTADAAATAATVHQRRGQRLTCTSVHHPFHYRK</sequence>
<gene>
    <name evidence="2" type="ORF">JOB18_012847</name>
</gene>
<feature type="region of interest" description="Disordered" evidence="1">
    <location>
        <begin position="1"/>
        <end position="23"/>
    </location>
</feature>
<proteinExistence type="predicted"/>
<dbReference type="Proteomes" id="UP000693946">
    <property type="component" value="Linkage Group LG2"/>
</dbReference>
<evidence type="ECO:0000313" key="2">
    <source>
        <dbReference type="EMBL" id="KAG7502056.1"/>
    </source>
</evidence>
<comment type="caution">
    <text evidence="2">The sequence shown here is derived from an EMBL/GenBank/DDBJ whole genome shotgun (WGS) entry which is preliminary data.</text>
</comment>